<sequence length="111" mass="12213">MEKSGFYSILSKNKWLIGPFIAFAGIIIGMLFGGNEILGYAGVAGCVVASFVLGFIAYTIPKKDIVSIIAPMYAILIFNPWSEFSIGLTMQILYAVTIFAIAYRLEKKFIN</sequence>
<dbReference type="RefSeq" id="WP_317137791.1">
    <property type="nucleotide sequence ID" value="NZ_CP043875.1"/>
</dbReference>
<organism evidence="2 3">
    <name type="scientific">Methanochimaera problematica</name>
    <dbReference type="NCBI Taxonomy" id="2609417"/>
    <lineage>
        <taxon>Archaea</taxon>
        <taxon>Methanobacteriati</taxon>
        <taxon>Methanobacteriota</taxon>
        <taxon>Stenosarchaea group</taxon>
        <taxon>Methanomicrobia</taxon>
        <taxon>Methanomicrobiales</taxon>
        <taxon>Methanomicrobiaceae</taxon>
        <taxon>Methanochimaera</taxon>
    </lineage>
</organism>
<evidence type="ECO:0000313" key="2">
    <source>
        <dbReference type="EMBL" id="WOF16206.1"/>
    </source>
</evidence>
<keyword evidence="3" id="KW-1185">Reference proteome</keyword>
<accession>A0AA97FEZ0</accession>
<dbReference type="AlphaFoldDB" id="A0AA97FEZ0"/>
<protein>
    <submittedName>
        <fullName evidence="2">Uncharacterized protein</fullName>
    </submittedName>
</protein>
<dbReference type="EMBL" id="CP043875">
    <property type="protein sequence ID" value="WOF16206.1"/>
    <property type="molecule type" value="Genomic_DNA"/>
</dbReference>
<gene>
    <name evidence="2" type="ORF">F1737_05535</name>
</gene>
<feature type="transmembrane region" description="Helical" evidence="1">
    <location>
        <begin position="88"/>
        <end position="105"/>
    </location>
</feature>
<feature type="transmembrane region" description="Helical" evidence="1">
    <location>
        <begin position="15"/>
        <end position="32"/>
    </location>
</feature>
<keyword evidence="1" id="KW-0812">Transmembrane</keyword>
<evidence type="ECO:0000313" key="3">
    <source>
        <dbReference type="Proteomes" id="UP001301797"/>
    </source>
</evidence>
<reference evidence="2 3" key="1">
    <citation type="submission" date="2019-09" db="EMBL/GenBank/DDBJ databases">
        <title>The complete genome of Methanoplanus sp. FWC-SCC4.</title>
        <authorList>
            <person name="Chen S.-C."/>
            <person name="Zhou Y.-Z."/>
            <person name="Lai M.-C."/>
        </authorList>
    </citation>
    <scope>NUCLEOTIDE SEQUENCE [LARGE SCALE GENOMIC DNA]</scope>
    <source>
        <strain evidence="2 3">FWC-SCC4</strain>
    </source>
</reference>
<keyword evidence="1" id="KW-1133">Transmembrane helix</keyword>
<dbReference type="Proteomes" id="UP001301797">
    <property type="component" value="Chromosome"/>
</dbReference>
<dbReference type="GeneID" id="85229620"/>
<feature type="transmembrane region" description="Helical" evidence="1">
    <location>
        <begin position="38"/>
        <end position="58"/>
    </location>
</feature>
<keyword evidence="1" id="KW-0472">Membrane</keyword>
<evidence type="ECO:0000256" key="1">
    <source>
        <dbReference type="SAM" id="Phobius"/>
    </source>
</evidence>
<dbReference type="KEGG" id="mefw:F1737_05535"/>
<name>A0AA97FEZ0_9EURY</name>
<proteinExistence type="predicted"/>